<dbReference type="WBParaSite" id="PSAMB.scaffold844size40337.g9099.t1">
    <property type="protein sequence ID" value="PSAMB.scaffold844size40337.g9099.t1"/>
    <property type="gene ID" value="PSAMB.scaffold844size40337.g9099"/>
</dbReference>
<keyword evidence="3" id="KW-1185">Reference proteome</keyword>
<dbReference type="AlphaFoldDB" id="A0A914XG98"/>
<reference evidence="4" key="1">
    <citation type="submission" date="2022-11" db="UniProtKB">
        <authorList>
            <consortium name="WormBaseParasite"/>
        </authorList>
    </citation>
    <scope>IDENTIFICATION</scope>
</reference>
<evidence type="ECO:0000313" key="3">
    <source>
        <dbReference type="Proteomes" id="UP000887566"/>
    </source>
</evidence>
<sequence length="80" mass="8866">MNSILLLLLVVTSIAYAQIDRAEDDAPVDLPQQLRQARAGARINLRFGKRLAMPEQDAGWDTRTETMDASPPAESPFVKN</sequence>
<feature type="chain" id="PRO_5037642488" evidence="2">
    <location>
        <begin position="18"/>
        <end position="80"/>
    </location>
</feature>
<organism evidence="3 4">
    <name type="scientific">Plectus sambesii</name>
    <dbReference type="NCBI Taxonomy" id="2011161"/>
    <lineage>
        <taxon>Eukaryota</taxon>
        <taxon>Metazoa</taxon>
        <taxon>Ecdysozoa</taxon>
        <taxon>Nematoda</taxon>
        <taxon>Chromadorea</taxon>
        <taxon>Plectida</taxon>
        <taxon>Plectina</taxon>
        <taxon>Plectoidea</taxon>
        <taxon>Plectidae</taxon>
        <taxon>Plectus</taxon>
    </lineage>
</organism>
<protein>
    <submittedName>
        <fullName evidence="4">Secreted protein</fullName>
    </submittedName>
</protein>
<dbReference type="Proteomes" id="UP000887566">
    <property type="component" value="Unplaced"/>
</dbReference>
<proteinExistence type="predicted"/>
<evidence type="ECO:0000313" key="4">
    <source>
        <dbReference type="WBParaSite" id="PSAMB.scaffold844size40337.g9099.t1"/>
    </source>
</evidence>
<name>A0A914XG98_9BILA</name>
<feature type="region of interest" description="Disordered" evidence="1">
    <location>
        <begin position="54"/>
        <end position="80"/>
    </location>
</feature>
<accession>A0A914XG98</accession>
<evidence type="ECO:0000256" key="2">
    <source>
        <dbReference type="SAM" id="SignalP"/>
    </source>
</evidence>
<keyword evidence="2" id="KW-0732">Signal</keyword>
<feature type="signal peptide" evidence="2">
    <location>
        <begin position="1"/>
        <end position="17"/>
    </location>
</feature>
<evidence type="ECO:0000256" key="1">
    <source>
        <dbReference type="SAM" id="MobiDB-lite"/>
    </source>
</evidence>